<feature type="compositionally biased region" description="Low complexity" evidence="1">
    <location>
        <begin position="427"/>
        <end position="452"/>
    </location>
</feature>
<dbReference type="AlphaFoldDB" id="A0A0C3QPR2"/>
<dbReference type="HOGENOM" id="CLU_351675_0_0_1"/>
<feature type="compositionally biased region" description="Polar residues" evidence="1">
    <location>
        <begin position="778"/>
        <end position="788"/>
    </location>
</feature>
<evidence type="ECO:0000313" key="2">
    <source>
        <dbReference type="EMBL" id="KIO29374.1"/>
    </source>
</evidence>
<feature type="compositionally biased region" description="Basic and acidic residues" evidence="1">
    <location>
        <begin position="287"/>
        <end position="298"/>
    </location>
</feature>
<organism evidence="2 3">
    <name type="scientific">Tulasnella calospora MUT 4182</name>
    <dbReference type="NCBI Taxonomy" id="1051891"/>
    <lineage>
        <taxon>Eukaryota</taxon>
        <taxon>Fungi</taxon>
        <taxon>Dikarya</taxon>
        <taxon>Basidiomycota</taxon>
        <taxon>Agaricomycotina</taxon>
        <taxon>Agaricomycetes</taxon>
        <taxon>Cantharellales</taxon>
        <taxon>Tulasnellaceae</taxon>
        <taxon>Tulasnella</taxon>
    </lineage>
</organism>
<feature type="compositionally biased region" description="Polar residues" evidence="1">
    <location>
        <begin position="198"/>
        <end position="208"/>
    </location>
</feature>
<feature type="compositionally biased region" description="Basic and acidic residues" evidence="1">
    <location>
        <begin position="679"/>
        <end position="693"/>
    </location>
</feature>
<evidence type="ECO:0000313" key="3">
    <source>
        <dbReference type="Proteomes" id="UP000054248"/>
    </source>
</evidence>
<dbReference type="STRING" id="1051891.A0A0C3QPR2"/>
<feature type="region of interest" description="Disordered" evidence="1">
    <location>
        <begin position="231"/>
        <end position="549"/>
    </location>
</feature>
<feature type="compositionally biased region" description="Pro residues" evidence="1">
    <location>
        <begin position="263"/>
        <end position="275"/>
    </location>
</feature>
<keyword evidence="3" id="KW-1185">Reference proteome</keyword>
<feature type="region of interest" description="Disordered" evidence="1">
    <location>
        <begin position="645"/>
        <end position="800"/>
    </location>
</feature>
<dbReference type="OrthoDB" id="541276at2759"/>
<evidence type="ECO:0000256" key="1">
    <source>
        <dbReference type="SAM" id="MobiDB-lite"/>
    </source>
</evidence>
<dbReference type="EMBL" id="KN822983">
    <property type="protein sequence ID" value="KIO29374.1"/>
    <property type="molecule type" value="Genomic_DNA"/>
</dbReference>
<protein>
    <submittedName>
        <fullName evidence="2">Uncharacterized protein</fullName>
    </submittedName>
</protein>
<gene>
    <name evidence="2" type="ORF">M407DRAFT_169484</name>
</gene>
<sequence length="800" mass="83543">MTMPVADFLANRVFCILPRPNIVDASGMPKYKNIGQRCTARELGEWLKSLPMLMGQGGMGMGMGMGPGMGAPGVVGGVSRSGLSQRMGSKLAIESASWRSEEDDALHVPSVTPVPARSTATLVVAEQPALAPAHSIAEGSKANATEVLSTNPADAEAGGHSGPGEGDADQESLRSPSTKRRGKRGARRKDKSLPPSTPSQNPSFNDLSSGPGVPPLPTAADVENLASEISRATGPVLRSRDSRTSVASGRSRLSRTEKLVARLPPPPSMAPPAPPVEGVTVKGLQELGKRMSMEEEQTRSASPRPMSIASSSSIRSVPISIATSANTSVSRQRKAPASPPNLFSPLHHYRPDPPKGPPPKPPVAAPPSSFAQQHPGAMAILGSAPALPSKKSWMGRLLSSGNSTTTNSPPPVPHAAPGAHQSPATLSSGASRASIASASRSSLASSTMESAARSGLLIRETSPVRAGPNGTVRAASRASNPNHPYPGLQWTSTEDDLAPKVNDLDVMPPPASTTWRKNPPPSAQWSTAEEPVRAAPAAEGSKPPAPKGFISSAVAFNAEQVQPHPRRKMDANWRSSVSTMASSGSGSIMNSAGTLSSASSTFTRFSNSSVRSVSTTATSASAMSRWGTTEKGGTVFGGGADGPSWRPMAPPVNGVDSGFVGPEAPPRPRKAPMQSTNVKRMDGMPRELGELPRSHQPRIKGVLPDMPTKKNGYAQQRGHRSSPPLDPISEKHNSTSQSPPPSPDAYRNRESAASTTDLDPALDASSTDPRSSPDLKKQGSQKSQSNAFQKFPFFKQKGRD</sequence>
<feature type="compositionally biased region" description="Basic residues" evidence="1">
    <location>
        <begin position="177"/>
        <end position="190"/>
    </location>
</feature>
<dbReference type="Proteomes" id="UP000054248">
    <property type="component" value="Unassembled WGS sequence"/>
</dbReference>
<feature type="compositionally biased region" description="Pro residues" evidence="1">
    <location>
        <begin position="354"/>
        <end position="365"/>
    </location>
</feature>
<feature type="compositionally biased region" description="Low complexity" evidence="1">
    <location>
        <begin position="299"/>
        <end position="322"/>
    </location>
</feature>
<feature type="region of interest" description="Disordered" evidence="1">
    <location>
        <begin position="152"/>
        <end position="219"/>
    </location>
</feature>
<proteinExistence type="predicted"/>
<reference evidence="2 3" key="1">
    <citation type="submission" date="2014-04" db="EMBL/GenBank/DDBJ databases">
        <authorList>
            <consortium name="DOE Joint Genome Institute"/>
            <person name="Kuo A."/>
            <person name="Girlanda M."/>
            <person name="Perotto S."/>
            <person name="Kohler A."/>
            <person name="Nagy L.G."/>
            <person name="Floudas D."/>
            <person name="Copeland A."/>
            <person name="Barry K.W."/>
            <person name="Cichocki N."/>
            <person name="Veneault-Fourrey C."/>
            <person name="LaButti K."/>
            <person name="Lindquist E.A."/>
            <person name="Lipzen A."/>
            <person name="Lundell T."/>
            <person name="Morin E."/>
            <person name="Murat C."/>
            <person name="Sun H."/>
            <person name="Tunlid A."/>
            <person name="Henrissat B."/>
            <person name="Grigoriev I.V."/>
            <person name="Hibbett D.S."/>
            <person name="Martin F."/>
            <person name="Nordberg H.P."/>
            <person name="Cantor M.N."/>
            <person name="Hua S.X."/>
        </authorList>
    </citation>
    <scope>NUCLEOTIDE SEQUENCE [LARGE SCALE GENOMIC DNA]</scope>
    <source>
        <strain evidence="2 3">MUT 4182</strain>
    </source>
</reference>
<reference evidence="3" key="2">
    <citation type="submission" date="2015-01" db="EMBL/GenBank/DDBJ databases">
        <title>Evolutionary Origins and Diversification of the Mycorrhizal Mutualists.</title>
        <authorList>
            <consortium name="DOE Joint Genome Institute"/>
            <consortium name="Mycorrhizal Genomics Consortium"/>
            <person name="Kohler A."/>
            <person name="Kuo A."/>
            <person name="Nagy L.G."/>
            <person name="Floudas D."/>
            <person name="Copeland A."/>
            <person name="Barry K.W."/>
            <person name="Cichocki N."/>
            <person name="Veneault-Fourrey C."/>
            <person name="LaButti K."/>
            <person name="Lindquist E.A."/>
            <person name="Lipzen A."/>
            <person name="Lundell T."/>
            <person name="Morin E."/>
            <person name="Murat C."/>
            <person name="Riley R."/>
            <person name="Ohm R."/>
            <person name="Sun H."/>
            <person name="Tunlid A."/>
            <person name="Henrissat B."/>
            <person name="Grigoriev I.V."/>
            <person name="Hibbett D.S."/>
            <person name="Martin F."/>
        </authorList>
    </citation>
    <scope>NUCLEOTIDE SEQUENCE [LARGE SCALE GENOMIC DNA]</scope>
    <source>
        <strain evidence="3">MUT 4182</strain>
    </source>
</reference>
<name>A0A0C3QPR2_9AGAM</name>
<accession>A0A0C3QPR2</accession>